<sequence>MFKVGKKEEKILSEEEQFIKEMQQEQEQDRPTFKDLLAIMIAQYIIILPMLIIAIIIFTFIMLFITRVWLR</sequence>
<keyword evidence="3" id="KW-1185">Reference proteome</keyword>
<dbReference type="Proteomes" id="UP000596739">
    <property type="component" value="Unassembled WGS sequence"/>
</dbReference>
<comment type="caution">
    <text evidence="2">The sequence shown here is derived from an EMBL/GenBank/DDBJ whole genome shotgun (WGS) entry which is preliminary data.</text>
</comment>
<proteinExistence type="predicted"/>
<reference evidence="3" key="1">
    <citation type="submission" date="2021-01" db="EMBL/GenBank/DDBJ databases">
        <title>Genome public.</title>
        <authorList>
            <person name="Liu C."/>
            <person name="Sun Q."/>
        </authorList>
    </citation>
    <scope>NUCLEOTIDE SEQUENCE [LARGE SCALE GENOMIC DNA]</scope>
    <source>
        <strain evidence="3">YIM B02505</strain>
    </source>
</reference>
<protein>
    <submittedName>
        <fullName evidence="2">Uncharacterized protein</fullName>
    </submittedName>
</protein>
<evidence type="ECO:0000256" key="1">
    <source>
        <dbReference type="SAM" id="Phobius"/>
    </source>
</evidence>
<keyword evidence="1" id="KW-0812">Transmembrane</keyword>
<organism evidence="2 3">
    <name type="scientific">Clostridium yunnanense</name>
    <dbReference type="NCBI Taxonomy" id="2800325"/>
    <lineage>
        <taxon>Bacteria</taxon>
        <taxon>Bacillati</taxon>
        <taxon>Bacillota</taxon>
        <taxon>Clostridia</taxon>
        <taxon>Eubacteriales</taxon>
        <taxon>Clostridiaceae</taxon>
        <taxon>Clostridium</taxon>
    </lineage>
</organism>
<evidence type="ECO:0000313" key="3">
    <source>
        <dbReference type="Proteomes" id="UP000596739"/>
    </source>
</evidence>
<feature type="transmembrane region" description="Helical" evidence="1">
    <location>
        <begin position="41"/>
        <end position="65"/>
    </location>
</feature>
<keyword evidence="1" id="KW-1133">Transmembrane helix</keyword>
<accession>A0ABS1EM71</accession>
<evidence type="ECO:0000313" key="2">
    <source>
        <dbReference type="EMBL" id="MBK1810465.1"/>
    </source>
</evidence>
<keyword evidence="1" id="KW-0472">Membrane</keyword>
<gene>
    <name evidence="2" type="ORF">JHL18_07440</name>
</gene>
<dbReference type="EMBL" id="JAENHN010000025">
    <property type="protein sequence ID" value="MBK1810465.1"/>
    <property type="molecule type" value="Genomic_DNA"/>
</dbReference>
<name>A0ABS1EM71_9CLOT</name>
<dbReference type="RefSeq" id="WP_200267911.1">
    <property type="nucleotide sequence ID" value="NZ_JAENHN010000025.1"/>
</dbReference>